<dbReference type="AlphaFoldDB" id="U1GRW7"/>
<keyword evidence="5" id="KW-1185">Reference proteome</keyword>
<keyword evidence="1" id="KW-0472">Membrane</keyword>
<organism evidence="2 4">
    <name type="scientific">Treponema socranskii subsp. socranskii VPI DR56BR1116 = ATCC 35536</name>
    <dbReference type="NCBI Taxonomy" id="1125725"/>
    <lineage>
        <taxon>Bacteria</taxon>
        <taxon>Pseudomonadati</taxon>
        <taxon>Spirochaetota</taxon>
        <taxon>Spirochaetia</taxon>
        <taxon>Spirochaetales</taxon>
        <taxon>Treponemataceae</taxon>
        <taxon>Treponema</taxon>
    </lineage>
</organism>
<dbReference type="PATRIC" id="fig|1125725.3.peg.1320"/>
<feature type="transmembrane region" description="Helical" evidence="1">
    <location>
        <begin position="35"/>
        <end position="68"/>
    </location>
</feature>
<evidence type="ECO:0000313" key="3">
    <source>
        <dbReference type="EMBL" id="ERK00937.1"/>
    </source>
</evidence>
<dbReference type="STRING" id="1125725.HMPREF1325_2070"/>
<dbReference type="EMBL" id="AVQI01000063">
    <property type="protein sequence ID" value="ERK00937.1"/>
    <property type="molecule type" value="Genomic_DNA"/>
</dbReference>
<reference evidence="4 5" key="1">
    <citation type="submission" date="2013-08" db="EMBL/GenBank/DDBJ databases">
        <authorList>
            <person name="Durkin A.S."/>
            <person name="Haft D.R."/>
            <person name="McCorrison J."/>
            <person name="Torralba M."/>
            <person name="Gillis M."/>
            <person name="Haft D.H."/>
            <person name="Methe B."/>
            <person name="Sutton G."/>
            <person name="Nelson K.E."/>
        </authorList>
    </citation>
    <scope>NUCLEOTIDE SEQUENCE [LARGE SCALE GENOMIC DNA]</scope>
    <source>
        <strain evidence="3 5">ATCC 35536</strain>
        <strain evidence="2 4">VPI DR56BR1116</strain>
    </source>
</reference>
<proteinExistence type="predicted"/>
<evidence type="ECO:0000313" key="4">
    <source>
        <dbReference type="Proteomes" id="UP000016412"/>
    </source>
</evidence>
<name>U1GRW7_TRESO</name>
<dbReference type="Proteomes" id="UP000016412">
    <property type="component" value="Unassembled WGS sequence"/>
</dbReference>
<dbReference type="eggNOG" id="ENOG5030UYG">
    <property type="taxonomic scope" value="Bacteria"/>
</dbReference>
<keyword evidence="1" id="KW-0812">Transmembrane</keyword>
<evidence type="ECO:0000313" key="5">
    <source>
        <dbReference type="Proteomes" id="UP000016646"/>
    </source>
</evidence>
<comment type="caution">
    <text evidence="2">The sequence shown here is derived from an EMBL/GenBank/DDBJ whole genome shotgun (WGS) entry which is preliminary data.</text>
</comment>
<gene>
    <name evidence="3" type="ORF">HMPREF0860_2357</name>
    <name evidence="2" type="ORF">HMPREF1325_2070</name>
</gene>
<dbReference type="RefSeq" id="WP_021330288.1">
    <property type="nucleotide sequence ID" value="NZ_AUZJ01000034.1"/>
</dbReference>
<evidence type="ECO:0000313" key="2">
    <source>
        <dbReference type="EMBL" id="ERF60700.1"/>
    </source>
</evidence>
<dbReference type="Proteomes" id="UP000016646">
    <property type="component" value="Unassembled WGS sequence"/>
</dbReference>
<feature type="transmembrane region" description="Helical" evidence="1">
    <location>
        <begin position="74"/>
        <end position="94"/>
    </location>
</feature>
<dbReference type="EMBL" id="AUZJ01000034">
    <property type="protein sequence ID" value="ERF60700.1"/>
    <property type="molecule type" value="Genomic_DNA"/>
</dbReference>
<accession>U1GRW7</accession>
<protein>
    <submittedName>
        <fullName evidence="2">Uncharacterized protein</fullName>
    </submittedName>
</protein>
<evidence type="ECO:0000256" key="1">
    <source>
        <dbReference type="SAM" id="Phobius"/>
    </source>
</evidence>
<sequence length="133" mass="15392">MEYNNYSDIDRMEIEAEKKRREAIIKKNELKRNTILFTIASCIVQVILMLALMTVLYILAAVLCYRVFNLKSALPIQIASPLVFIGGMVSGFILHKKIMYVIIDKLNLYDKLQKGLGDYYRPRKSRNEKQGNS</sequence>
<keyword evidence="1" id="KW-1133">Transmembrane helix</keyword>